<dbReference type="EMBL" id="JAPTSV010000013">
    <property type="protein sequence ID" value="KAJ1521716.1"/>
    <property type="molecule type" value="Genomic_DNA"/>
</dbReference>
<accession>A0AAV7XAR7</accession>
<dbReference type="AlphaFoldDB" id="A0AAV7XAR7"/>
<organism evidence="1 2">
    <name type="scientific">Megalurothrips usitatus</name>
    <name type="common">bean blossom thrips</name>
    <dbReference type="NCBI Taxonomy" id="439358"/>
    <lineage>
        <taxon>Eukaryota</taxon>
        <taxon>Metazoa</taxon>
        <taxon>Ecdysozoa</taxon>
        <taxon>Arthropoda</taxon>
        <taxon>Hexapoda</taxon>
        <taxon>Insecta</taxon>
        <taxon>Pterygota</taxon>
        <taxon>Neoptera</taxon>
        <taxon>Paraneoptera</taxon>
        <taxon>Thysanoptera</taxon>
        <taxon>Terebrantia</taxon>
        <taxon>Thripoidea</taxon>
        <taxon>Thripidae</taxon>
        <taxon>Megalurothrips</taxon>
    </lineage>
</organism>
<protein>
    <submittedName>
        <fullName evidence="1">Uncharacterized protein</fullName>
    </submittedName>
</protein>
<keyword evidence="2" id="KW-1185">Reference proteome</keyword>
<comment type="caution">
    <text evidence="1">The sequence shown here is derived from an EMBL/GenBank/DDBJ whole genome shotgun (WGS) entry which is preliminary data.</text>
</comment>
<dbReference type="Proteomes" id="UP001075354">
    <property type="component" value="Chromosome 13"/>
</dbReference>
<reference evidence="1" key="1">
    <citation type="submission" date="2022-12" db="EMBL/GenBank/DDBJ databases">
        <title>Chromosome-level genome assembly of the bean flower thrips Megalurothrips usitatus.</title>
        <authorList>
            <person name="Ma L."/>
            <person name="Liu Q."/>
            <person name="Li H."/>
            <person name="Cai W."/>
        </authorList>
    </citation>
    <scope>NUCLEOTIDE SEQUENCE</scope>
    <source>
        <strain evidence="1">Cailab_2022a</strain>
    </source>
</reference>
<gene>
    <name evidence="1" type="ORF">ONE63_003358</name>
</gene>
<name>A0AAV7XAR7_9NEOP</name>
<proteinExistence type="predicted"/>
<evidence type="ECO:0000313" key="1">
    <source>
        <dbReference type="EMBL" id="KAJ1521716.1"/>
    </source>
</evidence>
<evidence type="ECO:0000313" key="2">
    <source>
        <dbReference type="Proteomes" id="UP001075354"/>
    </source>
</evidence>
<sequence>MRPRDPSVLRPAQQEVMGFTVRTSLLLLAALCTARVAVCVRERLDCASGSVAWGDDCDRCTTLWRRDVTVQPPQPDWPAVGGLALPRTDSDTGCTLSCLKIINRDRHHRISPTLFVWNNDTTVVRISAPPGVPLTYTAQASGHCRRQDQPEGD</sequence>